<dbReference type="AlphaFoldDB" id="A0A6I1ML66"/>
<dbReference type="Proteomes" id="UP000430345">
    <property type="component" value="Unassembled WGS sequence"/>
</dbReference>
<protein>
    <submittedName>
        <fullName evidence="1">Uncharacterized protein</fullName>
    </submittedName>
</protein>
<accession>A0A6I1ML66</accession>
<gene>
    <name evidence="1" type="ORF">GBZ86_10795</name>
</gene>
<dbReference type="EMBL" id="WHJC01000176">
    <property type="protein sequence ID" value="MPQ44246.1"/>
    <property type="molecule type" value="Genomic_DNA"/>
</dbReference>
<comment type="caution">
    <text evidence="1">The sequence shown here is derived from an EMBL/GenBank/DDBJ whole genome shotgun (WGS) entry which is preliminary data.</text>
</comment>
<sequence>MNITDNIYKDIKEKFITAKTSGIPYMDLSSDEIINTFNLQDKINDVCNLMKRLMTEDDFCVDESCENSEHSLTIRYYLKDK</sequence>
<keyword evidence="2" id="KW-1185">Reference proteome</keyword>
<name>A0A6I1ML66_9CLOT</name>
<dbReference type="RefSeq" id="WP_152890552.1">
    <property type="nucleotide sequence ID" value="NZ_WHJC01000176.1"/>
</dbReference>
<reference evidence="1 2" key="1">
    <citation type="submission" date="2019-10" db="EMBL/GenBank/DDBJ databases">
        <title>The Genome Sequence of Clostridium tarantellae Isolated from Fish Brain.</title>
        <authorList>
            <person name="Bano L."/>
            <person name="Kiel M."/>
            <person name="Sales G."/>
            <person name="Doxey A.C."/>
            <person name="Mansfield M.J."/>
            <person name="Schiavone M."/>
            <person name="Rossetto O."/>
            <person name="Pirazzini M."/>
            <person name="Dobrindt U."/>
            <person name="Montecucco C."/>
        </authorList>
    </citation>
    <scope>NUCLEOTIDE SEQUENCE [LARGE SCALE GENOMIC DNA]</scope>
    <source>
        <strain evidence="1 2">DSM 3997</strain>
    </source>
</reference>
<proteinExistence type="predicted"/>
<organism evidence="1 2">
    <name type="scientific">Clostridium tarantellae</name>
    <dbReference type="NCBI Taxonomy" id="39493"/>
    <lineage>
        <taxon>Bacteria</taxon>
        <taxon>Bacillati</taxon>
        <taxon>Bacillota</taxon>
        <taxon>Clostridia</taxon>
        <taxon>Eubacteriales</taxon>
        <taxon>Clostridiaceae</taxon>
        <taxon>Clostridium</taxon>
    </lineage>
</organism>
<evidence type="ECO:0000313" key="2">
    <source>
        <dbReference type="Proteomes" id="UP000430345"/>
    </source>
</evidence>
<evidence type="ECO:0000313" key="1">
    <source>
        <dbReference type="EMBL" id="MPQ44246.1"/>
    </source>
</evidence>